<dbReference type="InterPro" id="IPR050923">
    <property type="entry name" value="Cell_Proc_Reg/RNA_Proc"/>
</dbReference>
<dbReference type="CDD" id="cd00060">
    <property type="entry name" value="FHA"/>
    <property type="match status" value="1"/>
</dbReference>
<dbReference type="Proteomes" id="UP000322214">
    <property type="component" value="Chromosome"/>
</dbReference>
<dbReference type="STRING" id="980251.GCA_001642875_02854"/>
<dbReference type="SUPFAM" id="SSF49879">
    <property type="entry name" value="SMAD/FHA domain"/>
    <property type="match status" value="1"/>
</dbReference>
<dbReference type="PANTHER" id="PTHR23308">
    <property type="entry name" value="NUCLEAR INHIBITOR OF PROTEIN PHOSPHATASE-1"/>
    <property type="match status" value="1"/>
</dbReference>
<evidence type="ECO:0000256" key="1">
    <source>
        <dbReference type="SAM" id="MobiDB-lite"/>
    </source>
</evidence>
<protein>
    <submittedName>
        <fullName evidence="3">FHA domain-containing protein FhaA</fullName>
    </submittedName>
</protein>
<dbReference type="InterPro" id="IPR008984">
    <property type="entry name" value="SMAD_FHA_dom_sf"/>
</dbReference>
<feature type="domain" description="FHA" evidence="2">
    <location>
        <begin position="25"/>
        <end position="74"/>
    </location>
</feature>
<gene>
    <name evidence="3" type="primary">fhaA</name>
    <name evidence="3" type="ORF">MFFC18_08460</name>
</gene>
<dbReference type="KEGG" id="mff:MFFC18_08460"/>
<name>A0A5B9P743_9BACT</name>
<dbReference type="OrthoDB" id="9816434at2"/>
<sequence>MTKITLRVLDGANRGEIYEDISLPITIGREEGNSIQLNDERVSRVHLRIQMDHDDLVLTDLDSTNGSRVNNEEIQLKILRHGDLITVGRSTLVYGSRAEIQERLKKSGPATGSKASGSGHEDVPIFESTPPKLPERLSPGQAAQLSEVIDFLHHHVREIVSEAEVKPRQQTIEITAEMWQQIVEVQARLAEYLDRIGQPSN</sequence>
<organism evidence="3 4">
    <name type="scientific">Mariniblastus fucicola</name>
    <dbReference type="NCBI Taxonomy" id="980251"/>
    <lineage>
        <taxon>Bacteria</taxon>
        <taxon>Pseudomonadati</taxon>
        <taxon>Planctomycetota</taxon>
        <taxon>Planctomycetia</taxon>
        <taxon>Pirellulales</taxon>
        <taxon>Pirellulaceae</taxon>
        <taxon>Mariniblastus</taxon>
    </lineage>
</organism>
<evidence type="ECO:0000313" key="3">
    <source>
        <dbReference type="EMBL" id="QEG20995.1"/>
    </source>
</evidence>
<accession>A0A5B9P743</accession>
<dbReference type="RefSeq" id="WP_075085082.1">
    <property type="nucleotide sequence ID" value="NZ_CP042912.1"/>
</dbReference>
<dbReference type="PROSITE" id="PS50006">
    <property type="entry name" value="FHA_DOMAIN"/>
    <property type="match status" value="1"/>
</dbReference>
<dbReference type="InterPro" id="IPR000253">
    <property type="entry name" value="FHA_dom"/>
</dbReference>
<dbReference type="SMART" id="SM00240">
    <property type="entry name" value="FHA"/>
    <property type="match status" value="1"/>
</dbReference>
<dbReference type="AlphaFoldDB" id="A0A5B9P743"/>
<dbReference type="Gene3D" id="2.60.200.20">
    <property type="match status" value="1"/>
</dbReference>
<evidence type="ECO:0000259" key="2">
    <source>
        <dbReference type="PROSITE" id="PS50006"/>
    </source>
</evidence>
<feature type="region of interest" description="Disordered" evidence="1">
    <location>
        <begin position="103"/>
        <end position="137"/>
    </location>
</feature>
<keyword evidence="4" id="KW-1185">Reference proteome</keyword>
<reference evidence="3 4" key="1">
    <citation type="submission" date="2019-08" db="EMBL/GenBank/DDBJ databases">
        <title>Deep-cultivation of Planctomycetes and their phenomic and genomic characterization uncovers novel biology.</title>
        <authorList>
            <person name="Wiegand S."/>
            <person name="Jogler M."/>
            <person name="Boedeker C."/>
            <person name="Pinto D."/>
            <person name="Vollmers J."/>
            <person name="Rivas-Marin E."/>
            <person name="Kohn T."/>
            <person name="Peeters S.H."/>
            <person name="Heuer A."/>
            <person name="Rast P."/>
            <person name="Oberbeckmann S."/>
            <person name="Bunk B."/>
            <person name="Jeske O."/>
            <person name="Meyerdierks A."/>
            <person name="Storesund J.E."/>
            <person name="Kallscheuer N."/>
            <person name="Luecker S."/>
            <person name="Lage O.M."/>
            <person name="Pohl T."/>
            <person name="Merkel B.J."/>
            <person name="Hornburger P."/>
            <person name="Mueller R.-W."/>
            <person name="Bruemmer F."/>
            <person name="Labrenz M."/>
            <person name="Spormann A.M."/>
            <person name="Op den Camp H."/>
            <person name="Overmann J."/>
            <person name="Amann R."/>
            <person name="Jetten M.S.M."/>
            <person name="Mascher T."/>
            <person name="Medema M.H."/>
            <person name="Devos D.P."/>
            <person name="Kaster A.-K."/>
            <person name="Ovreas L."/>
            <person name="Rohde M."/>
            <person name="Galperin M.Y."/>
            <person name="Jogler C."/>
        </authorList>
    </citation>
    <scope>NUCLEOTIDE SEQUENCE [LARGE SCALE GENOMIC DNA]</scope>
    <source>
        <strain evidence="3 4">FC18</strain>
    </source>
</reference>
<dbReference type="EMBL" id="CP042912">
    <property type="protein sequence ID" value="QEG20995.1"/>
    <property type="molecule type" value="Genomic_DNA"/>
</dbReference>
<evidence type="ECO:0000313" key="4">
    <source>
        <dbReference type="Proteomes" id="UP000322214"/>
    </source>
</evidence>
<dbReference type="Pfam" id="PF00498">
    <property type="entry name" value="FHA"/>
    <property type="match status" value="1"/>
</dbReference>
<proteinExistence type="predicted"/>